<dbReference type="RefSeq" id="WP_179774357.1">
    <property type="nucleotide sequence ID" value="NZ_JACCFK010000001.1"/>
</dbReference>
<comment type="caution">
    <text evidence="2">The sequence shown here is derived from an EMBL/GenBank/DDBJ whole genome shotgun (WGS) entry which is preliminary data.</text>
</comment>
<dbReference type="Pfam" id="PF10905">
    <property type="entry name" value="DUF2695"/>
    <property type="match status" value="1"/>
</dbReference>
<keyword evidence="3" id="KW-1185">Reference proteome</keyword>
<dbReference type="Proteomes" id="UP000549616">
    <property type="component" value="Unassembled WGS sequence"/>
</dbReference>
<organism evidence="2 3">
    <name type="scientific">Amycolatopsis endophytica</name>
    <dbReference type="NCBI Taxonomy" id="860233"/>
    <lineage>
        <taxon>Bacteria</taxon>
        <taxon>Bacillati</taxon>
        <taxon>Actinomycetota</taxon>
        <taxon>Actinomycetes</taxon>
        <taxon>Pseudonocardiales</taxon>
        <taxon>Pseudonocardiaceae</taxon>
        <taxon>Amycolatopsis</taxon>
    </lineage>
</organism>
<evidence type="ECO:0000313" key="2">
    <source>
        <dbReference type="EMBL" id="NYI90328.1"/>
    </source>
</evidence>
<feature type="region of interest" description="Disordered" evidence="1">
    <location>
        <begin position="77"/>
        <end position="136"/>
    </location>
</feature>
<reference evidence="2 3" key="1">
    <citation type="submission" date="2020-07" db="EMBL/GenBank/DDBJ databases">
        <title>Sequencing the genomes of 1000 actinobacteria strains.</title>
        <authorList>
            <person name="Klenk H.-P."/>
        </authorList>
    </citation>
    <scope>NUCLEOTIDE SEQUENCE [LARGE SCALE GENOMIC DNA]</scope>
    <source>
        <strain evidence="2 3">DSM 104006</strain>
    </source>
</reference>
<protein>
    <recommendedName>
        <fullName evidence="4">DUF2695 domain-containing protein</fullName>
    </recommendedName>
</protein>
<evidence type="ECO:0008006" key="4">
    <source>
        <dbReference type="Google" id="ProtNLM"/>
    </source>
</evidence>
<sequence length="136" mass="14606">MLHTATGLLDLWTEPQERECLSCYVTRMLADFGCDGTLRWTGLWRGIRAPGFKALDHALRTTPCDCGVPSALGAAPMTERHAAAPRASSGTEPDPPPPCPGVRRGSIRPCSAWERPPPDPGRGDCRSPSPASPMSR</sequence>
<dbReference type="AlphaFoldDB" id="A0A853B545"/>
<evidence type="ECO:0000313" key="3">
    <source>
        <dbReference type="Proteomes" id="UP000549616"/>
    </source>
</evidence>
<accession>A0A853B545</accession>
<evidence type="ECO:0000256" key="1">
    <source>
        <dbReference type="SAM" id="MobiDB-lite"/>
    </source>
</evidence>
<gene>
    <name evidence="2" type="ORF">HNR02_003651</name>
</gene>
<proteinExistence type="predicted"/>
<dbReference type="InterPro" id="IPR024248">
    <property type="entry name" value="DUF2695"/>
</dbReference>
<dbReference type="EMBL" id="JACCFK010000001">
    <property type="protein sequence ID" value="NYI90328.1"/>
    <property type="molecule type" value="Genomic_DNA"/>
</dbReference>
<name>A0A853B545_9PSEU</name>